<evidence type="ECO:0000313" key="2">
    <source>
        <dbReference type="Proteomes" id="UP001165960"/>
    </source>
</evidence>
<accession>A0ACC2UGM6</accession>
<gene>
    <name evidence="1" type="ORF">DSO57_1006710</name>
</gene>
<dbReference type="EMBL" id="QTSX02000729">
    <property type="protein sequence ID" value="KAJ9086199.1"/>
    <property type="molecule type" value="Genomic_DNA"/>
</dbReference>
<comment type="caution">
    <text evidence="1">The sequence shown here is derived from an EMBL/GenBank/DDBJ whole genome shotgun (WGS) entry which is preliminary data.</text>
</comment>
<sequence>MTWEQMQRKHLFSKQEGGTQTLSQIGSTLTYAEIHKYIHPTICPAMAVEWKAKEFTPTEAKQWASIQIPLDLAITLKDMKIHPSTVMDFLNSEYTLDEAIKYSVKKLTIKNAPRPQKEDTEKNMSYSERVRQAWKQS</sequence>
<reference evidence="1" key="1">
    <citation type="submission" date="2022-04" db="EMBL/GenBank/DDBJ databases">
        <title>Genome of the entomopathogenic fungus Entomophthora muscae.</title>
        <authorList>
            <person name="Elya C."/>
            <person name="Lovett B.R."/>
            <person name="Lee E."/>
            <person name="Macias A.M."/>
            <person name="Hajek A.E."/>
            <person name="De Bivort B.L."/>
            <person name="Kasson M.T."/>
            <person name="De Fine Licht H.H."/>
            <person name="Stajich J.E."/>
        </authorList>
    </citation>
    <scope>NUCLEOTIDE SEQUENCE</scope>
    <source>
        <strain evidence="1">Berkeley</strain>
    </source>
</reference>
<evidence type="ECO:0000313" key="1">
    <source>
        <dbReference type="EMBL" id="KAJ9086199.1"/>
    </source>
</evidence>
<keyword evidence="2" id="KW-1185">Reference proteome</keyword>
<dbReference type="Proteomes" id="UP001165960">
    <property type="component" value="Unassembled WGS sequence"/>
</dbReference>
<organism evidence="1 2">
    <name type="scientific">Entomophthora muscae</name>
    <dbReference type="NCBI Taxonomy" id="34485"/>
    <lineage>
        <taxon>Eukaryota</taxon>
        <taxon>Fungi</taxon>
        <taxon>Fungi incertae sedis</taxon>
        <taxon>Zoopagomycota</taxon>
        <taxon>Entomophthoromycotina</taxon>
        <taxon>Entomophthoromycetes</taxon>
        <taxon>Entomophthorales</taxon>
        <taxon>Entomophthoraceae</taxon>
        <taxon>Entomophthora</taxon>
    </lineage>
</organism>
<name>A0ACC2UGM6_9FUNG</name>
<proteinExistence type="predicted"/>
<protein>
    <submittedName>
        <fullName evidence="1">Uncharacterized protein</fullName>
    </submittedName>
</protein>